<sequence length="345" mass="39485">MFINKNFTVGQVWRFSGHHLFWIVPWMIIVAVLYDAVGLHWLSIPWLPLSVIGTAVAFYVGFKNNSAYDRMWEARKIWGAIINSSRSWGASTRGFIANPPAESGPVPEELNAIIKILLYRHIGWLYALRSQLLIPTPWEHLSQGGLVGQNAMRYQELIGVGLSNDGATQRELKRFLPADEYERLINYKNTATQIIDQQAQHLKELYEKGFIDTFRHVELQKLLNTFYDHQGKCERIKKFPLPRQYANMSFIFIAIFVFLLPFGMVGEFAKIGEFGVWLSIPFSVIVAWVYVVMELVGDYSENPFEGLGNDIPMLSLCRVIEIDLREMLGETELPPPIEAVNGILM</sequence>
<accession>A0A1H9CA82</accession>
<evidence type="ECO:0000256" key="4">
    <source>
        <dbReference type="ARBA" id="ARBA00022692"/>
    </source>
</evidence>
<dbReference type="STRING" id="478744.SAMN05444359_104111"/>
<keyword evidence="7 9" id="KW-0472">Membrane</keyword>
<name>A0A1H9CA82_9BACT</name>
<dbReference type="GO" id="GO:0005886">
    <property type="term" value="C:plasma membrane"/>
    <property type="evidence" value="ECO:0007669"/>
    <property type="project" value="UniProtKB-SubCell"/>
</dbReference>
<feature type="transmembrane region" description="Helical" evidence="9">
    <location>
        <begin position="43"/>
        <end position="62"/>
    </location>
</feature>
<evidence type="ECO:0000256" key="6">
    <source>
        <dbReference type="ARBA" id="ARBA00023065"/>
    </source>
</evidence>
<dbReference type="PANTHER" id="PTHR33281">
    <property type="entry name" value="UPF0187 PROTEIN YNEE"/>
    <property type="match status" value="1"/>
</dbReference>
<evidence type="ECO:0000256" key="1">
    <source>
        <dbReference type="ARBA" id="ARBA00004651"/>
    </source>
</evidence>
<keyword evidence="5 9" id="KW-1133">Transmembrane helix</keyword>
<protein>
    <submittedName>
        <fullName evidence="10">Putative membrane protein</fullName>
    </submittedName>
</protein>
<keyword evidence="3" id="KW-1003">Cell membrane</keyword>
<keyword evidence="11" id="KW-1185">Reference proteome</keyword>
<feature type="transmembrane region" description="Helical" evidence="9">
    <location>
        <begin position="245"/>
        <end position="262"/>
    </location>
</feature>
<dbReference type="GO" id="GO:0005254">
    <property type="term" value="F:chloride channel activity"/>
    <property type="evidence" value="ECO:0007669"/>
    <property type="project" value="InterPro"/>
</dbReference>
<evidence type="ECO:0000256" key="9">
    <source>
        <dbReference type="SAM" id="Phobius"/>
    </source>
</evidence>
<dbReference type="EMBL" id="FOFB01000004">
    <property type="protein sequence ID" value="SEP97703.1"/>
    <property type="molecule type" value="Genomic_DNA"/>
</dbReference>
<reference evidence="11" key="1">
    <citation type="submission" date="2016-10" db="EMBL/GenBank/DDBJ databases">
        <authorList>
            <person name="Varghese N."/>
            <person name="Submissions S."/>
        </authorList>
    </citation>
    <scope>NUCLEOTIDE SEQUENCE [LARGE SCALE GENOMIC DNA]</scope>
    <source>
        <strain evidence="11">DSM 24740</strain>
    </source>
</reference>
<gene>
    <name evidence="10" type="ORF">SAMN05444359_104111</name>
</gene>
<evidence type="ECO:0000256" key="5">
    <source>
        <dbReference type="ARBA" id="ARBA00022989"/>
    </source>
</evidence>
<comment type="subcellular location">
    <subcellularLocation>
        <location evidence="1">Cell membrane</location>
        <topology evidence="1">Multi-pass membrane protein</topology>
    </subcellularLocation>
</comment>
<evidence type="ECO:0000256" key="3">
    <source>
        <dbReference type="ARBA" id="ARBA00022475"/>
    </source>
</evidence>
<dbReference type="RefSeq" id="WP_090165978.1">
    <property type="nucleotide sequence ID" value="NZ_FOFB01000004.1"/>
</dbReference>
<evidence type="ECO:0000256" key="7">
    <source>
        <dbReference type="ARBA" id="ARBA00023136"/>
    </source>
</evidence>
<dbReference type="InterPro" id="IPR044669">
    <property type="entry name" value="YneE/VCCN1/2-like"/>
</dbReference>
<keyword evidence="4 9" id="KW-0812">Transmembrane</keyword>
<organism evidence="10 11">
    <name type="scientific">Neolewinella agarilytica</name>
    <dbReference type="NCBI Taxonomy" id="478744"/>
    <lineage>
        <taxon>Bacteria</taxon>
        <taxon>Pseudomonadati</taxon>
        <taxon>Bacteroidota</taxon>
        <taxon>Saprospiria</taxon>
        <taxon>Saprospirales</taxon>
        <taxon>Lewinellaceae</taxon>
        <taxon>Neolewinella</taxon>
    </lineage>
</organism>
<dbReference type="PANTHER" id="PTHR33281:SF19">
    <property type="entry name" value="VOLTAGE-DEPENDENT ANION CHANNEL-FORMING PROTEIN YNEE"/>
    <property type="match status" value="1"/>
</dbReference>
<keyword evidence="2" id="KW-0813">Transport</keyword>
<dbReference type="AlphaFoldDB" id="A0A1H9CA82"/>
<proteinExistence type="inferred from homology"/>
<dbReference type="OrthoDB" id="445589at2"/>
<dbReference type="InParanoid" id="A0A1H9CA82"/>
<dbReference type="Pfam" id="PF25539">
    <property type="entry name" value="Bestrophin_2"/>
    <property type="match status" value="1"/>
</dbReference>
<evidence type="ECO:0000256" key="8">
    <source>
        <dbReference type="ARBA" id="ARBA00034708"/>
    </source>
</evidence>
<comment type="similarity">
    <text evidence="8">Belongs to the anion channel-forming bestrophin (TC 1.A.46) family.</text>
</comment>
<feature type="transmembrane region" description="Helical" evidence="9">
    <location>
        <begin position="274"/>
        <end position="293"/>
    </location>
</feature>
<evidence type="ECO:0000313" key="10">
    <source>
        <dbReference type="EMBL" id="SEP97703.1"/>
    </source>
</evidence>
<evidence type="ECO:0000256" key="2">
    <source>
        <dbReference type="ARBA" id="ARBA00022448"/>
    </source>
</evidence>
<feature type="transmembrane region" description="Helical" evidence="9">
    <location>
        <begin position="20"/>
        <end position="37"/>
    </location>
</feature>
<evidence type="ECO:0000313" key="11">
    <source>
        <dbReference type="Proteomes" id="UP000199021"/>
    </source>
</evidence>
<keyword evidence="6" id="KW-0406">Ion transport</keyword>
<dbReference type="Proteomes" id="UP000199021">
    <property type="component" value="Unassembled WGS sequence"/>
</dbReference>